<protein>
    <submittedName>
        <fullName evidence="2">Putative sodium:solute symporter family permease YidK</fullName>
    </submittedName>
</protein>
<keyword evidence="1" id="KW-1133">Transmembrane helix</keyword>
<evidence type="ECO:0000313" key="4">
    <source>
        <dbReference type="Proteomes" id="UP000525987"/>
    </source>
</evidence>
<dbReference type="AlphaFoldDB" id="A0A7W5BXW2"/>
<evidence type="ECO:0000313" key="3">
    <source>
        <dbReference type="EMBL" id="MBB3142164.1"/>
    </source>
</evidence>
<comment type="caution">
    <text evidence="2">The sequence shown here is derived from an EMBL/GenBank/DDBJ whole genome shotgun (WGS) entry which is preliminary data.</text>
</comment>
<evidence type="ECO:0000313" key="2">
    <source>
        <dbReference type="EMBL" id="MBB3141149.1"/>
    </source>
</evidence>
<name>A0A7W5BXW2_9GAMM</name>
<dbReference type="Proteomes" id="UP000525987">
    <property type="component" value="Unassembled WGS sequence"/>
</dbReference>
<keyword evidence="1" id="KW-0472">Membrane</keyword>
<keyword evidence="4" id="KW-1185">Reference proteome</keyword>
<gene>
    <name evidence="2" type="ORF">FHR96_002026</name>
    <name evidence="3" type="ORF">FHR96_003051</name>
</gene>
<accession>A0A7W5BXW2</accession>
<dbReference type="EMBL" id="JACHXM010000017">
    <property type="protein sequence ID" value="MBB3142164.1"/>
    <property type="molecule type" value="Genomic_DNA"/>
</dbReference>
<sequence length="30" mass="3010">AVDLTPWKGAVPAGIVLVILVIAIYAAFAG</sequence>
<feature type="transmembrane region" description="Helical" evidence="1">
    <location>
        <begin position="6"/>
        <end position="28"/>
    </location>
</feature>
<feature type="non-terminal residue" evidence="2">
    <location>
        <position position="1"/>
    </location>
</feature>
<proteinExistence type="predicted"/>
<dbReference type="EMBL" id="JACHXM010000008">
    <property type="protein sequence ID" value="MBB3141149.1"/>
    <property type="molecule type" value="Genomic_DNA"/>
</dbReference>
<organism evidence="2 4">
    <name type="scientific">Halomonas organivorans</name>
    <dbReference type="NCBI Taxonomy" id="257772"/>
    <lineage>
        <taxon>Bacteria</taxon>
        <taxon>Pseudomonadati</taxon>
        <taxon>Pseudomonadota</taxon>
        <taxon>Gammaproteobacteria</taxon>
        <taxon>Oceanospirillales</taxon>
        <taxon>Halomonadaceae</taxon>
        <taxon>Halomonas</taxon>
    </lineage>
</organism>
<evidence type="ECO:0000256" key="1">
    <source>
        <dbReference type="SAM" id="Phobius"/>
    </source>
</evidence>
<keyword evidence="1" id="KW-0812">Transmembrane</keyword>
<reference evidence="2 4" key="1">
    <citation type="submission" date="2020-08" db="EMBL/GenBank/DDBJ databases">
        <title>Genomic Encyclopedia of Type Strains, Phase III (KMG-III): the genomes of soil and plant-associated and newly described type strains.</title>
        <authorList>
            <person name="Whitman W."/>
        </authorList>
    </citation>
    <scope>NUCLEOTIDE SEQUENCE [LARGE SCALE GENOMIC DNA]</scope>
    <source>
        <strain evidence="2 4">CECT 5995</strain>
    </source>
</reference>